<evidence type="ECO:0000313" key="2">
    <source>
        <dbReference type="Proteomes" id="UP000279271"/>
    </source>
</evidence>
<name>A0A3M7L321_AUXPR</name>
<accession>A0A3M7L321</accession>
<organism evidence="1 2">
    <name type="scientific">Auxenochlorella protothecoides</name>
    <name type="common">Green microalga</name>
    <name type="synonym">Chlorella protothecoides</name>
    <dbReference type="NCBI Taxonomy" id="3075"/>
    <lineage>
        <taxon>Eukaryota</taxon>
        <taxon>Viridiplantae</taxon>
        <taxon>Chlorophyta</taxon>
        <taxon>core chlorophytes</taxon>
        <taxon>Trebouxiophyceae</taxon>
        <taxon>Chlorellales</taxon>
        <taxon>Chlorellaceae</taxon>
        <taxon>Auxenochlorella</taxon>
    </lineage>
</organism>
<dbReference type="Proteomes" id="UP000279271">
    <property type="component" value="Unassembled WGS sequence"/>
</dbReference>
<protein>
    <recommendedName>
        <fullName evidence="3">Universal stress protein</fullName>
    </recommendedName>
</protein>
<evidence type="ECO:0000313" key="1">
    <source>
        <dbReference type="EMBL" id="RMZ57143.1"/>
    </source>
</evidence>
<dbReference type="PANTHER" id="PTHR36081:SF1">
    <property type="entry name" value="CELL WALL INTEGRITY_STRESS RESPONSE COMPONENT"/>
    <property type="match status" value="1"/>
</dbReference>
<feature type="non-terminal residue" evidence="1">
    <location>
        <position position="1"/>
    </location>
</feature>
<evidence type="ECO:0008006" key="3">
    <source>
        <dbReference type="Google" id="ProtNLM"/>
    </source>
</evidence>
<dbReference type="AlphaFoldDB" id="A0A3M7L321"/>
<reference evidence="2" key="1">
    <citation type="journal article" date="2018" name="Algal Res.">
        <title>Characterization of plant carbon substrate utilization by Auxenochlorella protothecoides.</title>
        <authorList>
            <person name="Vogler B.W."/>
            <person name="Starkenburg S.R."/>
            <person name="Sudasinghe N."/>
            <person name="Schambach J.Y."/>
            <person name="Rollin J.A."/>
            <person name="Pattathil S."/>
            <person name="Barry A.N."/>
        </authorList>
    </citation>
    <scope>NUCLEOTIDE SEQUENCE [LARGE SCALE GENOMIC DNA]</scope>
    <source>
        <strain evidence="2">UTEX 25</strain>
    </source>
</reference>
<dbReference type="PANTHER" id="PTHR36081">
    <property type="entry name" value="CELL WALL INTEGRITY/STRESS RESPONSE COMPONENT"/>
    <property type="match status" value="1"/>
</dbReference>
<sequence length="110" mass="11307">QLPKEAGFSHVMLAILDSNKGFSTASLQALHTAGDLAAQNSELAGKALQGLDFAEETVAYTEGKSCVALGEAVDAVSADVLVLASAEVHAGRLDANLLAEFVDCPLLLLP</sequence>
<proteinExistence type="predicted"/>
<dbReference type="EMBL" id="QOKY01000129">
    <property type="protein sequence ID" value="RMZ57143.1"/>
    <property type="molecule type" value="Genomic_DNA"/>
</dbReference>
<comment type="caution">
    <text evidence="1">The sequence shown here is derived from an EMBL/GenBank/DDBJ whole genome shotgun (WGS) entry which is preliminary data.</text>
</comment>
<gene>
    <name evidence="1" type="ORF">APUTEX25_003600</name>
</gene>